<reference evidence="1 2" key="2">
    <citation type="submission" date="2024-02" db="EMBL/GenBank/DDBJ databases">
        <title>The Genome Sequence of Enterococcus sp. DIV0159.</title>
        <authorList>
            <person name="Earl A."/>
            <person name="Manson A."/>
            <person name="Gilmore M."/>
            <person name="Sanders J."/>
            <person name="Shea T."/>
            <person name="Howe W."/>
            <person name="Livny J."/>
            <person name="Cuomo C."/>
            <person name="Neafsey D."/>
            <person name="Birren B."/>
        </authorList>
    </citation>
    <scope>NUCLEOTIDE SEQUENCE [LARGE SCALE GENOMIC DNA]</scope>
    <source>
        <strain evidence="1 2">665A</strain>
    </source>
</reference>
<proteinExistence type="predicted"/>
<reference evidence="1 2" key="1">
    <citation type="submission" date="2021-03" db="EMBL/GenBank/DDBJ databases">
        <authorList>
            <person name="Gilmore M.S."/>
            <person name="Schwartzman J."/>
            <person name="Van Tyne D."/>
            <person name="Martin M."/>
            <person name="Earl A.M."/>
            <person name="Manson A.L."/>
            <person name="Straub T."/>
            <person name="Salamzade R."/>
            <person name="Saavedra J."/>
            <person name="Lebreton F."/>
            <person name="Prichula J."/>
            <person name="Schaufler K."/>
            <person name="Gaca A."/>
            <person name="Sgardioli B."/>
            <person name="Wagenaar J."/>
            <person name="Strong T."/>
        </authorList>
    </citation>
    <scope>NUCLEOTIDE SEQUENCE [LARGE SCALE GENOMIC DNA]</scope>
    <source>
        <strain evidence="1 2">665A</strain>
    </source>
</reference>
<protein>
    <submittedName>
        <fullName evidence="1">Uncharacterized protein</fullName>
    </submittedName>
</protein>
<dbReference type="RefSeq" id="WP_207704832.1">
    <property type="nucleotide sequence ID" value="NZ_JAFREL020000005.1"/>
</dbReference>
<organism evidence="1 2">
    <name type="scientific">Candidatus Enterococcus ferrettii</name>
    <dbReference type="NCBI Taxonomy" id="2815324"/>
    <lineage>
        <taxon>Bacteria</taxon>
        <taxon>Bacillati</taxon>
        <taxon>Bacillota</taxon>
        <taxon>Bacilli</taxon>
        <taxon>Lactobacillales</taxon>
        <taxon>Enterococcaceae</taxon>
        <taxon>Enterococcus</taxon>
    </lineage>
</organism>
<name>A0ABV0EVM3_9ENTE</name>
<evidence type="ECO:0000313" key="2">
    <source>
        <dbReference type="Proteomes" id="UP000664357"/>
    </source>
</evidence>
<comment type="caution">
    <text evidence="1">The sequence shown here is derived from an EMBL/GenBank/DDBJ whole genome shotgun (WGS) entry which is preliminary data.</text>
</comment>
<accession>A0ABV0EVM3</accession>
<evidence type="ECO:0000313" key="1">
    <source>
        <dbReference type="EMBL" id="MEO1772712.1"/>
    </source>
</evidence>
<dbReference type="Proteomes" id="UP000664357">
    <property type="component" value="Unassembled WGS sequence"/>
</dbReference>
<dbReference type="EMBL" id="JAFREL020000005">
    <property type="protein sequence ID" value="MEO1772712.1"/>
    <property type="molecule type" value="Genomic_DNA"/>
</dbReference>
<keyword evidence="2" id="KW-1185">Reference proteome</keyword>
<gene>
    <name evidence="1" type="ORF">JZO67_004694</name>
</gene>
<sequence>MTKTNQTLFEDFMQALADASRTAPVRPKLKELENKFDLEDMDQILTLFYKVNRARLKNADKPVTSHISKTSKMLSRPAEVIEKQYSEEEVRKIFKTENKEETIRNYTKRELTDMYVSLTGTKLLTSSNKSNIYNSIQGLFDAQQRGAAIYRNYIERPWEKVK</sequence>